<accession>A0A9P6E0G3</accession>
<comment type="caution">
    <text evidence="1">The sequence shown here is derived from an EMBL/GenBank/DDBJ whole genome shotgun (WGS) entry which is preliminary data.</text>
</comment>
<dbReference type="EMBL" id="MU128927">
    <property type="protein sequence ID" value="KAF9518049.1"/>
    <property type="molecule type" value="Genomic_DNA"/>
</dbReference>
<dbReference type="Proteomes" id="UP000886523">
    <property type="component" value="Unassembled WGS sequence"/>
</dbReference>
<proteinExistence type="predicted"/>
<organism evidence="1 2">
    <name type="scientific">Hydnum rufescens UP504</name>
    <dbReference type="NCBI Taxonomy" id="1448309"/>
    <lineage>
        <taxon>Eukaryota</taxon>
        <taxon>Fungi</taxon>
        <taxon>Dikarya</taxon>
        <taxon>Basidiomycota</taxon>
        <taxon>Agaricomycotina</taxon>
        <taxon>Agaricomycetes</taxon>
        <taxon>Cantharellales</taxon>
        <taxon>Hydnaceae</taxon>
        <taxon>Hydnum</taxon>
    </lineage>
</organism>
<sequence>MRKFWGIGRSLQAVSTGAASASPSLDQRCNFAHSGEQGQKQAQNLEPHPESADMELLLMTLTGLLLSVPSLCWLQFNQTSTQSVTLNDTASHLAMVIFMSLNAPPVMDCSSSLSGIASTVPSAHFEFSQAHEPQVHIADWEEDAGGEVMCRYYALWKEALDIVQQSKQGWIPTSSFKPPQDPVAIQAFYDYSDLSPVPLWESDAKETHPDPVAPPFRDHGTSIHLYFPSHTCSYPPTLPFVIDQSFSSFVASSAVPC</sequence>
<protein>
    <submittedName>
        <fullName evidence="1">Uncharacterized protein</fullName>
    </submittedName>
</protein>
<dbReference type="AlphaFoldDB" id="A0A9P6E0G3"/>
<reference evidence="1" key="1">
    <citation type="journal article" date="2020" name="Nat. Commun.">
        <title>Large-scale genome sequencing of mycorrhizal fungi provides insights into the early evolution of symbiotic traits.</title>
        <authorList>
            <person name="Miyauchi S."/>
            <person name="Kiss E."/>
            <person name="Kuo A."/>
            <person name="Drula E."/>
            <person name="Kohler A."/>
            <person name="Sanchez-Garcia M."/>
            <person name="Morin E."/>
            <person name="Andreopoulos B."/>
            <person name="Barry K.W."/>
            <person name="Bonito G."/>
            <person name="Buee M."/>
            <person name="Carver A."/>
            <person name="Chen C."/>
            <person name="Cichocki N."/>
            <person name="Clum A."/>
            <person name="Culley D."/>
            <person name="Crous P.W."/>
            <person name="Fauchery L."/>
            <person name="Girlanda M."/>
            <person name="Hayes R.D."/>
            <person name="Keri Z."/>
            <person name="LaButti K."/>
            <person name="Lipzen A."/>
            <person name="Lombard V."/>
            <person name="Magnuson J."/>
            <person name="Maillard F."/>
            <person name="Murat C."/>
            <person name="Nolan M."/>
            <person name="Ohm R.A."/>
            <person name="Pangilinan J."/>
            <person name="Pereira M.F."/>
            <person name="Perotto S."/>
            <person name="Peter M."/>
            <person name="Pfister S."/>
            <person name="Riley R."/>
            <person name="Sitrit Y."/>
            <person name="Stielow J.B."/>
            <person name="Szollosi G."/>
            <person name="Zifcakova L."/>
            <person name="Stursova M."/>
            <person name="Spatafora J.W."/>
            <person name="Tedersoo L."/>
            <person name="Vaario L.M."/>
            <person name="Yamada A."/>
            <person name="Yan M."/>
            <person name="Wang P."/>
            <person name="Xu J."/>
            <person name="Bruns T."/>
            <person name="Baldrian P."/>
            <person name="Vilgalys R."/>
            <person name="Dunand C."/>
            <person name="Henrissat B."/>
            <person name="Grigoriev I.V."/>
            <person name="Hibbett D."/>
            <person name="Nagy L.G."/>
            <person name="Martin F.M."/>
        </authorList>
    </citation>
    <scope>NUCLEOTIDE SEQUENCE</scope>
    <source>
        <strain evidence="1">UP504</strain>
    </source>
</reference>
<gene>
    <name evidence="1" type="ORF">BS47DRAFT_1359096</name>
</gene>
<keyword evidence="2" id="KW-1185">Reference proteome</keyword>
<dbReference type="OrthoDB" id="2563277at2759"/>
<evidence type="ECO:0000313" key="2">
    <source>
        <dbReference type="Proteomes" id="UP000886523"/>
    </source>
</evidence>
<evidence type="ECO:0000313" key="1">
    <source>
        <dbReference type="EMBL" id="KAF9518049.1"/>
    </source>
</evidence>
<name>A0A9P6E0G3_9AGAM</name>